<dbReference type="Pfam" id="PF00012">
    <property type="entry name" value="HSP70"/>
    <property type="match status" value="1"/>
</dbReference>
<comment type="caution">
    <text evidence="3">The sequence shown here is derived from an EMBL/GenBank/DDBJ whole genome shotgun (WGS) entry which is preliminary data.</text>
</comment>
<dbReference type="InterPro" id="IPR013126">
    <property type="entry name" value="Hsp_70_fam"/>
</dbReference>
<dbReference type="InterPro" id="IPR043129">
    <property type="entry name" value="ATPase_NBD"/>
</dbReference>
<proteinExistence type="predicted"/>
<gene>
    <name evidence="3" type="ORF">ILEXP_LOCUS44376</name>
</gene>
<dbReference type="SUPFAM" id="SSF53067">
    <property type="entry name" value="Actin-like ATPase domain"/>
    <property type="match status" value="1"/>
</dbReference>
<evidence type="ECO:0000313" key="4">
    <source>
        <dbReference type="Proteomes" id="UP001642360"/>
    </source>
</evidence>
<sequence length="137" mass="15402">MSGFDLRNRSGVVAVARQRGTDVVLDDEFNCETPTDLTALPYFVSEGPDGYLLIDVPYLGGVRSYTPSQVLGKVFSDLKSIAKKHHDADVVDCYVGILVYFADHQREAVMDAATNAGLHPLHWHMEFIRRIYLRMIN</sequence>
<dbReference type="AlphaFoldDB" id="A0ABC8U4G6"/>
<keyword evidence="1" id="KW-0547">Nucleotide-binding</keyword>
<dbReference type="GO" id="GO:0005524">
    <property type="term" value="F:ATP binding"/>
    <property type="evidence" value="ECO:0007669"/>
    <property type="project" value="UniProtKB-KW"/>
</dbReference>
<evidence type="ECO:0000256" key="2">
    <source>
        <dbReference type="ARBA" id="ARBA00022840"/>
    </source>
</evidence>
<name>A0ABC8U4G6_9AQUA</name>
<dbReference type="PANTHER" id="PTHR45639">
    <property type="entry name" value="HSC70CB, ISOFORM G-RELATED"/>
    <property type="match status" value="1"/>
</dbReference>
<protein>
    <submittedName>
        <fullName evidence="3">Uncharacterized protein</fullName>
    </submittedName>
</protein>
<dbReference type="Gene3D" id="3.30.30.30">
    <property type="match status" value="1"/>
</dbReference>
<keyword evidence="4" id="KW-1185">Reference proteome</keyword>
<keyword evidence="2" id="KW-0067">ATP-binding</keyword>
<evidence type="ECO:0000256" key="1">
    <source>
        <dbReference type="ARBA" id="ARBA00022741"/>
    </source>
</evidence>
<organism evidence="3 4">
    <name type="scientific">Ilex paraguariensis</name>
    <name type="common">yerba mate</name>
    <dbReference type="NCBI Taxonomy" id="185542"/>
    <lineage>
        <taxon>Eukaryota</taxon>
        <taxon>Viridiplantae</taxon>
        <taxon>Streptophyta</taxon>
        <taxon>Embryophyta</taxon>
        <taxon>Tracheophyta</taxon>
        <taxon>Spermatophyta</taxon>
        <taxon>Magnoliopsida</taxon>
        <taxon>eudicotyledons</taxon>
        <taxon>Gunneridae</taxon>
        <taxon>Pentapetalae</taxon>
        <taxon>asterids</taxon>
        <taxon>campanulids</taxon>
        <taxon>Aquifoliales</taxon>
        <taxon>Aquifoliaceae</taxon>
        <taxon>Ilex</taxon>
    </lineage>
</organism>
<evidence type="ECO:0000313" key="3">
    <source>
        <dbReference type="EMBL" id="CAK9174627.1"/>
    </source>
</evidence>
<dbReference type="Gene3D" id="3.30.420.40">
    <property type="match status" value="1"/>
</dbReference>
<accession>A0ABC8U4G6</accession>
<dbReference type="PANTHER" id="PTHR45639:SF4">
    <property type="entry name" value="HSC70CB, ISOFORM G"/>
    <property type="match status" value="1"/>
</dbReference>
<dbReference type="EMBL" id="CAUOFW020006391">
    <property type="protein sequence ID" value="CAK9174627.1"/>
    <property type="molecule type" value="Genomic_DNA"/>
</dbReference>
<dbReference type="Proteomes" id="UP001642360">
    <property type="component" value="Unassembled WGS sequence"/>
</dbReference>
<reference evidence="3 4" key="1">
    <citation type="submission" date="2024-02" db="EMBL/GenBank/DDBJ databases">
        <authorList>
            <person name="Vignale AGUSTIN F."/>
            <person name="Sosa J E."/>
            <person name="Modenutti C."/>
        </authorList>
    </citation>
    <scope>NUCLEOTIDE SEQUENCE [LARGE SCALE GENOMIC DNA]</scope>
</reference>